<evidence type="ECO:0000313" key="2">
    <source>
        <dbReference type="Proteomes" id="UP000297391"/>
    </source>
</evidence>
<evidence type="ECO:0000313" key="1">
    <source>
        <dbReference type="EMBL" id="TFY88279.1"/>
    </source>
</evidence>
<dbReference type="EMBL" id="QUZU01000018">
    <property type="protein sequence ID" value="TFY88279.1"/>
    <property type="molecule type" value="Genomic_DNA"/>
</dbReference>
<protein>
    <submittedName>
        <fullName evidence="1">Uncharacterized protein</fullName>
    </submittedName>
</protein>
<accession>A0A4Z0AQ45</accession>
<proteinExistence type="predicted"/>
<dbReference type="AlphaFoldDB" id="A0A4Z0AQ45"/>
<dbReference type="Proteomes" id="UP000297391">
    <property type="component" value="Unassembled WGS sequence"/>
</dbReference>
<dbReference type="OrthoDB" id="9133545at2"/>
<gene>
    <name evidence="1" type="ORF">DYL59_15800</name>
</gene>
<name>A0A4Z0AQ45_9PSED</name>
<comment type="caution">
    <text evidence="1">The sequence shown here is derived from an EMBL/GenBank/DDBJ whole genome shotgun (WGS) entry which is preliminary data.</text>
</comment>
<sequence length="102" mass="11289">MLTDHEPLKIASGVLARTTIDSVLRSTSYHALGWKILDRWALNSSGRLRELEADGELLLLERLLEQQRLEQEALVSPHGLAQRAQGLAEHEILALCGIPDGL</sequence>
<dbReference type="RefSeq" id="WP_135290021.1">
    <property type="nucleotide sequence ID" value="NZ_QUZU01000018.1"/>
</dbReference>
<organism evidence="1 2">
    <name type="scientific">Pseudomonas kairouanensis</name>
    <dbReference type="NCBI Taxonomy" id="2293832"/>
    <lineage>
        <taxon>Bacteria</taxon>
        <taxon>Pseudomonadati</taxon>
        <taxon>Pseudomonadota</taxon>
        <taxon>Gammaproteobacteria</taxon>
        <taxon>Pseudomonadales</taxon>
        <taxon>Pseudomonadaceae</taxon>
        <taxon>Pseudomonas</taxon>
    </lineage>
</organism>
<keyword evidence="2" id="KW-1185">Reference proteome</keyword>
<reference evidence="1 2" key="1">
    <citation type="journal article" date="2019" name="Syst. Appl. Microbiol.">
        <title>New species of pathogenic Pseudomonas isolated from citrus in Tunisia: Proposal of Pseudomonas kairouanensis sp. nov. and Pseudomonas nabeulensis sp. nov.</title>
        <authorList>
            <person name="Oueslati M."/>
            <person name="Mulet M."/>
            <person name="Gomila M."/>
            <person name="Berge O."/>
            <person name="Hajlaoui M.R."/>
            <person name="Lalucat J."/>
            <person name="Sadfi-Zouaoui N."/>
            <person name="Garcia-Valdes E."/>
        </authorList>
    </citation>
    <scope>NUCLEOTIDE SEQUENCE [LARGE SCALE GENOMIC DNA]</scope>
    <source>
        <strain evidence="1 2">KC12</strain>
    </source>
</reference>